<dbReference type="Proteomes" id="UP000603453">
    <property type="component" value="Unassembled WGS sequence"/>
</dbReference>
<comment type="caution">
    <text evidence="1">The sequence shown here is derived from an EMBL/GenBank/DDBJ whole genome shotgun (WGS) entry which is preliminary data.</text>
</comment>
<gene>
    <name evidence="1" type="ORF">INT47_012467</name>
</gene>
<evidence type="ECO:0000313" key="2">
    <source>
        <dbReference type="Proteomes" id="UP000603453"/>
    </source>
</evidence>
<protein>
    <submittedName>
        <fullName evidence="1">Uncharacterized protein</fullName>
    </submittedName>
</protein>
<dbReference type="OrthoDB" id="2261465at2759"/>
<dbReference type="EMBL" id="JAEPRD010000292">
    <property type="protein sequence ID" value="KAG2192400.1"/>
    <property type="molecule type" value="Genomic_DNA"/>
</dbReference>
<organism evidence="1 2">
    <name type="scientific">Mucor saturninus</name>
    <dbReference type="NCBI Taxonomy" id="64648"/>
    <lineage>
        <taxon>Eukaryota</taxon>
        <taxon>Fungi</taxon>
        <taxon>Fungi incertae sedis</taxon>
        <taxon>Mucoromycota</taxon>
        <taxon>Mucoromycotina</taxon>
        <taxon>Mucoromycetes</taxon>
        <taxon>Mucorales</taxon>
        <taxon>Mucorineae</taxon>
        <taxon>Mucoraceae</taxon>
        <taxon>Mucor</taxon>
    </lineage>
</organism>
<dbReference type="AlphaFoldDB" id="A0A8H7QHU6"/>
<reference evidence="1" key="1">
    <citation type="submission" date="2020-12" db="EMBL/GenBank/DDBJ databases">
        <title>Metabolic potential, ecology and presence of endohyphal bacteria is reflected in genomic diversity of Mucoromycotina.</title>
        <authorList>
            <person name="Muszewska A."/>
            <person name="Okrasinska A."/>
            <person name="Steczkiewicz K."/>
            <person name="Drgas O."/>
            <person name="Orlowska M."/>
            <person name="Perlinska-Lenart U."/>
            <person name="Aleksandrzak-Piekarczyk T."/>
            <person name="Szatraj K."/>
            <person name="Zielenkiewicz U."/>
            <person name="Pilsyk S."/>
            <person name="Malc E."/>
            <person name="Mieczkowski P."/>
            <person name="Kruszewska J.S."/>
            <person name="Biernat P."/>
            <person name="Pawlowska J."/>
        </authorList>
    </citation>
    <scope>NUCLEOTIDE SEQUENCE</scope>
    <source>
        <strain evidence="1">WA0000017839</strain>
    </source>
</reference>
<evidence type="ECO:0000313" key="1">
    <source>
        <dbReference type="EMBL" id="KAG2192400.1"/>
    </source>
</evidence>
<proteinExistence type="predicted"/>
<accession>A0A8H7QHU6</accession>
<keyword evidence="2" id="KW-1185">Reference proteome</keyword>
<sequence length="249" mass="28162">MEKVIRVYSKLITSNLKGGRNASLLVERFAVHSFVSSANSSQNYPSTSQPSTYNEASFLDLPDGVSVSSPVVKNTLAKYYVRNSGMDSIELDDPTIVVASRLWKNSTVHSSCMYRRIKNETRRGNHHVMFTCPYRNRRNITIQSWFVGTVEFYFEHKEVDGTPHFLAFVEVMKEHGTAAHDSSVPIVIRRSHSSTGQTTQPKYAVNVDDIQHQVGLIQYPPSSNQFFIIAPYYVFNDNLRVTMGNLATL</sequence>
<name>A0A8H7QHU6_9FUNG</name>